<organism evidence="2 3">
    <name type="scientific">Butyrivibrio hungatei</name>
    <dbReference type="NCBI Taxonomy" id="185008"/>
    <lineage>
        <taxon>Bacteria</taxon>
        <taxon>Bacillati</taxon>
        <taxon>Bacillota</taxon>
        <taxon>Clostridia</taxon>
        <taxon>Lachnospirales</taxon>
        <taxon>Lachnospiraceae</taxon>
        <taxon>Butyrivibrio</taxon>
    </lineage>
</organism>
<dbReference type="EMBL" id="CP017831">
    <property type="protein sequence ID" value="AOZ95345.1"/>
    <property type="molecule type" value="Genomic_DNA"/>
</dbReference>
<dbReference type="OrthoDB" id="9888503at2"/>
<accession>A0A1D9NZI6</accession>
<dbReference type="AlphaFoldDB" id="A0A1D9NZI6"/>
<dbReference type="RefSeq" id="WP_071175131.1">
    <property type="nucleotide sequence ID" value="NZ_CP017831.1"/>
</dbReference>
<keyword evidence="1" id="KW-0812">Transmembrane</keyword>
<evidence type="ECO:0000256" key="1">
    <source>
        <dbReference type="SAM" id="Phobius"/>
    </source>
</evidence>
<gene>
    <name evidence="2" type="ORF">bhn_I0311</name>
</gene>
<protein>
    <submittedName>
        <fullName evidence="2">Uncharacterized protein</fullName>
    </submittedName>
</protein>
<evidence type="ECO:0000313" key="2">
    <source>
        <dbReference type="EMBL" id="AOZ95345.1"/>
    </source>
</evidence>
<feature type="transmembrane region" description="Helical" evidence="1">
    <location>
        <begin position="6"/>
        <end position="36"/>
    </location>
</feature>
<sequence>MIIFTIAFGIIVVATILFLLWMICTAVRLVVSMVAIEIETAKLKKKDPELYHRVMEERSKGFTKILPYILWFR</sequence>
<dbReference type="KEGG" id="bhu:bhn_I0311"/>
<keyword evidence="3" id="KW-1185">Reference proteome</keyword>
<keyword evidence="1" id="KW-1133">Transmembrane helix</keyword>
<dbReference type="Proteomes" id="UP000179284">
    <property type="component" value="Chromosome I"/>
</dbReference>
<keyword evidence="1" id="KW-0472">Membrane</keyword>
<proteinExistence type="predicted"/>
<reference evidence="3" key="1">
    <citation type="submission" date="2016-10" db="EMBL/GenBank/DDBJ databases">
        <title>The complete genome sequence of the rumen bacterium Butyrivibrio hungatei MB2003.</title>
        <authorList>
            <person name="Palevich N."/>
            <person name="Kelly W.J."/>
            <person name="Leahy S.C."/>
            <person name="Altermann E."/>
            <person name="Rakonjac J."/>
            <person name="Attwood G.T."/>
        </authorList>
    </citation>
    <scope>NUCLEOTIDE SEQUENCE [LARGE SCALE GENOMIC DNA]</scope>
    <source>
        <strain evidence="3">MB2003</strain>
    </source>
</reference>
<name>A0A1D9NZI6_9FIRM</name>
<evidence type="ECO:0000313" key="3">
    <source>
        <dbReference type="Proteomes" id="UP000179284"/>
    </source>
</evidence>